<gene>
    <name evidence="1" type="ORF">DM43_5780</name>
</gene>
<dbReference type="PANTHER" id="PTHR35175:SF2">
    <property type="entry name" value="DUF1289 DOMAIN-CONTAINING PROTEIN"/>
    <property type="match status" value="1"/>
</dbReference>
<protein>
    <recommendedName>
        <fullName evidence="3">DUF1289 domain-containing protein</fullName>
    </recommendedName>
</protein>
<organism evidence="1 2">
    <name type="scientific">Burkholderia cepacia</name>
    <name type="common">Pseudomonas cepacia</name>
    <dbReference type="NCBI Taxonomy" id="292"/>
    <lineage>
        <taxon>Bacteria</taxon>
        <taxon>Pseudomonadati</taxon>
        <taxon>Pseudomonadota</taxon>
        <taxon>Betaproteobacteria</taxon>
        <taxon>Burkholderiales</taxon>
        <taxon>Burkholderiaceae</taxon>
        <taxon>Burkholderia</taxon>
        <taxon>Burkholderia cepacia complex</taxon>
    </lineage>
</organism>
<evidence type="ECO:0000313" key="1">
    <source>
        <dbReference type="EMBL" id="KGC04574.1"/>
    </source>
</evidence>
<evidence type="ECO:0008006" key="3">
    <source>
        <dbReference type="Google" id="ProtNLM"/>
    </source>
</evidence>
<dbReference type="PANTHER" id="PTHR35175">
    <property type="entry name" value="DUF1289 DOMAIN-CONTAINING PROTEIN"/>
    <property type="match status" value="1"/>
</dbReference>
<sequence>MSDATMPVATVASPCTDVCRIDPRTDWCAGCLRTRGEIKEWRTSDDDARRALLARLDARRRLIAGSET</sequence>
<dbReference type="EMBL" id="JPGD01000004">
    <property type="protein sequence ID" value="KGC04574.1"/>
    <property type="molecule type" value="Genomic_DNA"/>
</dbReference>
<dbReference type="InterPro" id="IPR010710">
    <property type="entry name" value="DUF1289"/>
</dbReference>
<proteinExistence type="predicted"/>
<reference evidence="1 2" key="1">
    <citation type="submission" date="2014-06" db="EMBL/GenBank/DDBJ databases">
        <authorList>
            <person name="Bishop-Lilly K.A."/>
            <person name="Broomall S.M."/>
            <person name="Chain P.S."/>
            <person name="Chertkov O."/>
            <person name="Coyne S.R."/>
            <person name="Daligault H.E."/>
            <person name="Davenport K.W."/>
            <person name="Erkkila T."/>
            <person name="Frey K.G."/>
            <person name="Gibbons H.S."/>
            <person name="Gu W."/>
            <person name="Jaissle J."/>
            <person name="Johnson S.L."/>
            <person name="Koroleva G.I."/>
            <person name="Ladner J.T."/>
            <person name="Lo C.-C."/>
            <person name="Minogue T.D."/>
            <person name="Munk C."/>
            <person name="Palacios G.F."/>
            <person name="Redden C.L."/>
            <person name="Rosenzweig C.N."/>
            <person name="Scholz M.B."/>
            <person name="Teshima H."/>
            <person name="Xu Y."/>
        </authorList>
    </citation>
    <scope>NUCLEOTIDE SEQUENCE [LARGE SCALE GENOMIC DNA]</scope>
    <source>
        <strain evidence="1 2">DWS 37UF10B-2</strain>
    </source>
</reference>
<dbReference type="RefSeq" id="WP_034208551.1">
    <property type="nucleotide sequence ID" value="NZ_KN150855.1"/>
</dbReference>
<dbReference type="Proteomes" id="UP000029575">
    <property type="component" value="Unassembled WGS sequence"/>
</dbReference>
<dbReference type="Pfam" id="PF06945">
    <property type="entry name" value="DUF1289"/>
    <property type="match status" value="1"/>
</dbReference>
<evidence type="ECO:0000313" key="2">
    <source>
        <dbReference type="Proteomes" id="UP000029575"/>
    </source>
</evidence>
<dbReference type="AlphaFoldDB" id="A0AA88Z8Z9"/>
<comment type="caution">
    <text evidence="1">The sequence shown here is derived from an EMBL/GenBank/DDBJ whole genome shotgun (WGS) entry which is preliminary data.</text>
</comment>
<name>A0AA88Z8Z9_BURCE</name>
<accession>A0AA88Z8Z9</accession>